<dbReference type="RefSeq" id="WP_015694497.1">
    <property type="nucleotide sequence ID" value="NC_016940.1"/>
</dbReference>
<dbReference type="HOGENOM" id="CLU_1915637_0_0_10"/>
<feature type="signal peptide" evidence="1">
    <location>
        <begin position="1"/>
        <end position="22"/>
    </location>
</feature>
<protein>
    <submittedName>
        <fullName evidence="2">GTP cyclohydrolase I</fullName>
    </submittedName>
</protein>
<dbReference type="KEGG" id="sgn:SGRA_4207"/>
<reference evidence="2 3" key="1">
    <citation type="journal article" date="2012" name="Stand. Genomic Sci.">
        <title>Complete genome sequencing and analysis of Saprospira grandis str. Lewin, a predatory marine bacterium.</title>
        <authorList>
            <person name="Saw J.H."/>
            <person name="Yuryev A."/>
            <person name="Kanbe M."/>
            <person name="Hou S."/>
            <person name="Young A.G."/>
            <person name="Aizawa S."/>
            <person name="Alam M."/>
        </authorList>
    </citation>
    <scope>NUCLEOTIDE SEQUENCE [LARGE SCALE GENOMIC DNA]</scope>
    <source>
        <strain evidence="2 3">Lewin</strain>
    </source>
</reference>
<evidence type="ECO:0000313" key="2">
    <source>
        <dbReference type="EMBL" id="AFC26922.1"/>
    </source>
</evidence>
<dbReference type="OrthoDB" id="677427at2"/>
<name>H6L8W6_SAPGL</name>
<dbReference type="EMBL" id="CP002831">
    <property type="protein sequence ID" value="AFC26922.1"/>
    <property type="molecule type" value="Genomic_DNA"/>
</dbReference>
<organism evidence="2 3">
    <name type="scientific">Saprospira grandis (strain Lewin)</name>
    <dbReference type="NCBI Taxonomy" id="984262"/>
    <lineage>
        <taxon>Bacteria</taxon>
        <taxon>Pseudomonadati</taxon>
        <taxon>Bacteroidota</taxon>
        <taxon>Saprospiria</taxon>
        <taxon>Saprospirales</taxon>
        <taxon>Saprospiraceae</taxon>
        <taxon>Saprospira</taxon>
    </lineage>
</organism>
<accession>H6L8W6</accession>
<sequence>MRFTLTLILCVFAGFFSLSAQATLQPTEPSDKIAAVYGANYQQQNPGIYAKLQDLLQDRVEYLHHPIEADEKFPKLSELSLRNKNNRSLTRDIRFNQLTFNPLKYGIELFPKTKKVYRFDNEPYLIVILPVE</sequence>
<gene>
    <name evidence="2" type="ordered locus">SGRA_4207</name>
</gene>
<evidence type="ECO:0000256" key="1">
    <source>
        <dbReference type="SAM" id="SignalP"/>
    </source>
</evidence>
<evidence type="ECO:0000313" key="3">
    <source>
        <dbReference type="Proteomes" id="UP000007519"/>
    </source>
</evidence>
<proteinExistence type="predicted"/>
<feature type="chain" id="PRO_5003604081" evidence="1">
    <location>
        <begin position="23"/>
        <end position="132"/>
    </location>
</feature>
<dbReference type="STRING" id="984262.SGRA_4207"/>
<keyword evidence="1" id="KW-0732">Signal</keyword>
<dbReference type="AlphaFoldDB" id="H6L8W6"/>
<dbReference type="Proteomes" id="UP000007519">
    <property type="component" value="Chromosome"/>
</dbReference>
<keyword evidence="3" id="KW-1185">Reference proteome</keyword>